<feature type="domain" description="BioF2-like acetyltransferase" evidence="1">
    <location>
        <begin position="171"/>
        <end position="313"/>
    </location>
</feature>
<dbReference type="InterPro" id="IPR038740">
    <property type="entry name" value="BioF2-like_GNAT_dom"/>
</dbReference>
<dbReference type="EMBL" id="JRAA01000002">
    <property type="protein sequence ID" value="KHF25081.1"/>
    <property type="molecule type" value="Genomic_DNA"/>
</dbReference>
<sequence>MLELSLSDQFTFNSREYRGLLRNAQATPFQHPEWLSSYYRYLVAHPESTAMVILGHSKSTGELQLVVPLVKRLSENGCIIESAYSDVTDYACPVVHTGLLANREALSSLPGDLIKLLGPHKLLHIQPVREEELPLWKLLIRQSPVKLDYGRHQVTPSLPFSPWRDRNFGKARRSQLDRKLRRLEDRGHVRLEIVPTSHAAGAIEWARRHREDRFPDDPIQRPETLRFYSEIASSGEAASFTRTYRLSCGGDTVAVCFGIVDEMQFYYLVLACDYHNYAAHSPGTLILDLAMGDWVSGGGKIFDFTIGDEAYKKNFRCDKSPMYEFMVRTD</sequence>
<comment type="caution">
    <text evidence="2">The sequence shown here is derived from an EMBL/GenBank/DDBJ whole genome shotgun (WGS) entry which is preliminary data.</text>
</comment>
<dbReference type="Proteomes" id="UP000030856">
    <property type="component" value="Unassembled WGS sequence"/>
</dbReference>
<proteinExistence type="predicted"/>
<reference evidence="3 5" key="2">
    <citation type="submission" date="2016-11" db="EMBL/GenBank/DDBJ databases">
        <title>Mixed transmission modes and dynamic genome evolution in an obligate animal-bacterial symbiosis.</title>
        <authorList>
            <person name="Russell S.L."/>
            <person name="Corbett-Detig R.B."/>
            <person name="Cavanaugh C.M."/>
        </authorList>
    </citation>
    <scope>NUCLEOTIDE SEQUENCE [LARGE SCALE GENOMIC DNA]</scope>
    <source>
        <strain evidence="3">MA-KB16</strain>
    </source>
</reference>
<name>A0A0B0HCB2_SOVGS</name>
<reference evidence="2 4" key="1">
    <citation type="journal article" date="2014" name="BMC Genomics">
        <title>The genome of the intracellular bacterium of the coastal bivalve, Solemya velum: a blueprint for thriving in and out of symbiosis.</title>
        <authorList>
            <person name="Dmytrenko O."/>
            <person name="Russell S.L."/>
            <person name="Loo W.T."/>
            <person name="Fontanez K.M."/>
            <person name="Liao L."/>
            <person name="Roeselers G."/>
            <person name="Sharma R."/>
            <person name="Stewart F.J."/>
            <person name="Newton I.L."/>
            <person name="Woyke T."/>
            <person name="Wu D."/>
            <person name="Lang J.M."/>
            <person name="Eisen J.A."/>
            <person name="Cavanaugh C.M."/>
        </authorList>
    </citation>
    <scope>NUCLEOTIDE SEQUENCE [LARGE SCALE GENOMIC DNA]</scope>
    <source>
        <strain evidence="2 4">WH</strain>
    </source>
</reference>
<dbReference type="eggNOG" id="COG5653">
    <property type="taxonomic scope" value="Bacteria"/>
</dbReference>
<organism evidence="2 4">
    <name type="scientific">Solemya velum gill symbiont</name>
    <dbReference type="NCBI Taxonomy" id="2340"/>
    <lineage>
        <taxon>Bacteria</taxon>
        <taxon>Pseudomonadati</taxon>
        <taxon>Pseudomonadota</taxon>
        <taxon>Gammaproteobacteria</taxon>
        <taxon>sulfur-oxidizing symbionts</taxon>
    </lineage>
</organism>
<gene>
    <name evidence="2" type="primary">celD</name>
    <name evidence="3" type="ORF">BOV88_07735</name>
    <name evidence="2" type="ORF">JV46_09460</name>
</gene>
<evidence type="ECO:0000259" key="1">
    <source>
        <dbReference type="Pfam" id="PF13480"/>
    </source>
</evidence>
<dbReference type="Pfam" id="PF13480">
    <property type="entry name" value="Acetyltransf_6"/>
    <property type="match status" value="1"/>
</dbReference>
<dbReference type="SUPFAM" id="SSF55729">
    <property type="entry name" value="Acyl-CoA N-acyltransferases (Nat)"/>
    <property type="match status" value="1"/>
</dbReference>
<dbReference type="InterPro" id="IPR016181">
    <property type="entry name" value="Acyl_CoA_acyltransferase"/>
</dbReference>
<dbReference type="STRING" id="2340.JV46_09460"/>
<dbReference type="Proteomes" id="UP000190962">
    <property type="component" value="Unassembled WGS sequence"/>
</dbReference>
<accession>A0A0B0HCB2</accession>
<dbReference type="EMBL" id="MPNX01000010">
    <property type="protein sequence ID" value="OOY34815.1"/>
    <property type="molecule type" value="Genomic_DNA"/>
</dbReference>
<evidence type="ECO:0000313" key="4">
    <source>
        <dbReference type="Proteomes" id="UP000030856"/>
    </source>
</evidence>
<dbReference type="GeneID" id="86991888"/>
<evidence type="ECO:0000313" key="3">
    <source>
        <dbReference type="EMBL" id="OOY34815.1"/>
    </source>
</evidence>
<evidence type="ECO:0000313" key="5">
    <source>
        <dbReference type="Proteomes" id="UP000190962"/>
    </source>
</evidence>
<dbReference type="AlphaFoldDB" id="A0A0B0HCB2"/>
<dbReference type="RefSeq" id="WP_043117308.1">
    <property type="nucleotide sequence ID" value="NZ_JRAA01000002.1"/>
</dbReference>
<keyword evidence="4" id="KW-1185">Reference proteome</keyword>
<dbReference type="OrthoDB" id="9808976at2"/>
<protein>
    <submittedName>
        <fullName evidence="2">CelD</fullName>
    </submittedName>
</protein>
<evidence type="ECO:0000313" key="2">
    <source>
        <dbReference type="EMBL" id="KHF25081.1"/>
    </source>
</evidence>